<dbReference type="RefSeq" id="WP_165003502.1">
    <property type="nucleotide sequence ID" value="NZ_CP064955.1"/>
</dbReference>
<reference evidence="2 3" key="1">
    <citation type="submission" date="2020-11" db="EMBL/GenBank/DDBJ databases">
        <title>Corynebacterium sp. MC1420.</title>
        <authorList>
            <person name="Zhou J."/>
        </authorList>
    </citation>
    <scope>NUCLEOTIDE SEQUENCE [LARGE SCALE GENOMIC DNA]</scope>
    <source>
        <strain evidence="2 3">MC1420</strain>
    </source>
</reference>
<accession>A0A7T0KND8</accession>
<dbReference type="InterPro" id="IPR029032">
    <property type="entry name" value="AhpD-like"/>
</dbReference>
<dbReference type="Pfam" id="PF02627">
    <property type="entry name" value="CMD"/>
    <property type="match status" value="1"/>
</dbReference>
<dbReference type="GO" id="GO:0051920">
    <property type="term" value="F:peroxiredoxin activity"/>
    <property type="evidence" value="ECO:0007669"/>
    <property type="project" value="InterPro"/>
</dbReference>
<dbReference type="Gene3D" id="1.20.1290.10">
    <property type="entry name" value="AhpD-like"/>
    <property type="match status" value="1"/>
</dbReference>
<dbReference type="PANTHER" id="PTHR34846:SF10">
    <property type="entry name" value="CYTOPLASMIC PROTEIN"/>
    <property type="match status" value="1"/>
</dbReference>
<feature type="domain" description="Carboxymuconolactone decarboxylase-like" evidence="1">
    <location>
        <begin position="24"/>
        <end position="75"/>
    </location>
</feature>
<dbReference type="PANTHER" id="PTHR34846">
    <property type="entry name" value="4-CARBOXYMUCONOLACTONE DECARBOXYLASE FAMILY PROTEIN (AFU_ORTHOLOGUE AFUA_6G11590)"/>
    <property type="match status" value="1"/>
</dbReference>
<organism evidence="2 3">
    <name type="scientific">Corynebacterium qintianiae</name>
    <dbReference type="NCBI Taxonomy" id="2709392"/>
    <lineage>
        <taxon>Bacteria</taxon>
        <taxon>Bacillati</taxon>
        <taxon>Actinomycetota</taxon>
        <taxon>Actinomycetes</taxon>
        <taxon>Mycobacteriales</taxon>
        <taxon>Corynebacteriaceae</taxon>
        <taxon>Corynebacterium</taxon>
    </lineage>
</organism>
<dbReference type="KEGG" id="cqn:G7Y29_01660"/>
<evidence type="ECO:0000313" key="3">
    <source>
        <dbReference type="Proteomes" id="UP000594586"/>
    </source>
</evidence>
<dbReference type="InterPro" id="IPR004675">
    <property type="entry name" value="AhpD_core"/>
</dbReference>
<protein>
    <submittedName>
        <fullName evidence="2">Carboxymuconolactone decarboxylase family protein</fullName>
    </submittedName>
</protein>
<evidence type="ECO:0000313" key="2">
    <source>
        <dbReference type="EMBL" id="QPK83544.1"/>
    </source>
</evidence>
<dbReference type="Proteomes" id="UP000594586">
    <property type="component" value="Chromosome"/>
</dbReference>
<name>A0A7T0KND8_9CORY</name>
<dbReference type="InterPro" id="IPR003779">
    <property type="entry name" value="CMD-like"/>
</dbReference>
<dbReference type="SUPFAM" id="SSF69118">
    <property type="entry name" value="AhpD-like"/>
    <property type="match status" value="1"/>
</dbReference>
<evidence type="ECO:0000259" key="1">
    <source>
        <dbReference type="Pfam" id="PF02627"/>
    </source>
</evidence>
<dbReference type="AlphaFoldDB" id="A0A7T0KND8"/>
<gene>
    <name evidence="2" type="ORF">G7Y29_01660</name>
</gene>
<proteinExistence type="predicted"/>
<keyword evidence="3" id="KW-1185">Reference proteome</keyword>
<dbReference type="EMBL" id="CP064955">
    <property type="protein sequence ID" value="QPK83544.1"/>
    <property type="molecule type" value="Genomic_DNA"/>
</dbReference>
<dbReference type="NCBIfam" id="TIGR00778">
    <property type="entry name" value="ahpD_dom"/>
    <property type="match status" value="1"/>
</dbReference>
<sequence length="156" mass="17862">MVEPRKQVRGGAMRSLLPMVKYSSETVDERYRHLVALRASVINDCKACIATHRRDARRDGWDHDRILRAEGWTNYRDTFDEKEVLALELTDAVTHIDGYASVPDELWDKAEERFGTEDLHNLLVSILAINVFNRVSIATRTDPRTVKGASAFDLDF</sequence>